<dbReference type="Proteomes" id="UP000236742">
    <property type="component" value="Unassembled WGS sequence"/>
</dbReference>
<evidence type="ECO:0000256" key="4">
    <source>
        <dbReference type="ARBA" id="ARBA00023143"/>
    </source>
</evidence>
<organism evidence="8 9">
    <name type="scientific">Jhaorihella thermophila</name>
    <dbReference type="NCBI Taxonomy" id="488547"/>
    <lineage>
        <taxon>Bacteria</taxon>
        <taxon>Pseudomonadati</taxon>
        <taxon>Pseudomonadota</taxon>
        <taxon>Alphaproteobacteria</taxon>
        <taxon>Rhodobacterales</taxon>
        <taxon>Paracoccaceae</taxon>
        <taxon>Jhaorihella</taxon>
    </lineage>
</organism>
<feature type="domain" description="Flagellar basal body rod protein N-terminal" evidence="7">
    <location>
        <begin position="12"/>
        <end position="38"/>
    </location>
</feature>
<dbReference type="InterPro" id="IPR006300">
    <property type="entry name" value="FlgB"/>
</dbReference>
<evidence type="ECO:0000256" key="5">
    <source>
        <dbReference type="ARBA" id="ARBA00024934"/>
    </source>
</evidence>
<proteinExistence type="inferred from homology"/>
<evidence type="ECO:0000313" key="9">
    <source>
        <dbReference type="Proteomes" id="UP000236742"/>
    </source>
</evidence>
<comment type="subunit">
    <text evidence="6">The basal body constitutes a major portion of the flagellar organelle and consists of a number of rings mounted on a central rod.</text>
</comment>
<evidence type="ECO:0000259" key="7">
    <source>
        <dbReference type="Pfam" id="PF00460"/>
    </source>
</evidence>
<dbReference type="InterPro" id="IPR001444">
    <property type="entry name" value="Flag_bb_rod_N"/>
</dbReference>
<comment type="similarity">
    <text evidence="2 6">Belongs to the flagella basal body rod proteins family.</text>
</comment>
<keyword evidence="8" id="KW-0969">Cilium</keyword>
<dbReference type="Pfam" id="PF00460">
    <property type="entry name" value="Flg_bb_rod"/>
    <property type="match status" value="1"/>
</dbReference>
<dbReference type="GO" id="GO:0071973">
    <property type="term" value="P:bacterial-type flagellum-dependent cell motility"/>
    <property type="evidence" value="ECO:0007669"/>
    <property type="project" value="InterPro"/>
</dbReference>
<comment type="function">
    <text evidence="5 6">Structural component of flagellum, the bacterial motility apparatus. Part of the rod structure of flagellar basal body.</text>
</comment>
<protein>
    <recommendedName>
        <fullName evidence="3 6">Flagellar basal body rod protein FlgB</fullName>
    </recommendedName>
</protein>
<dbReference type="AlphaFoldDB" id="A0A1H5XTF9"/>
<dbReference type="PIRSF" id="PIRSF002889">
    <property type="entry name" value="Rod_FlgB"/>
    <property type="match status" value="1"/>
</dbReference>
<evidence type="ECO:0000256" key="3">
    <source>
        <dbReference type="ARBA" id="ARBA00014376"/>
    </source>
</evidence>
<comment type="subcellular location">
    <subcellularLocation>
        <location evidence="1 6">Bacterial flagellum basal body</location>
    </subcellularLocation>
</comment>
<evidence type="ECO:0000313" key="8">
    <source>
        <dbReference type="EMBL" id="SEG14815.1"/>
    </source>
</evidence>
<accession>A0A1H5XTF9</accession>
<evidence type="ECO:0000256" key="2">
    <source>
        <dbReference type="ARBA" id="ARBA00009677"/>
    </source>
</evidence>
<gene>
    <name evidence="8" type="ORF">SAMN05421751_11277</name>
</gene>
<name>A0A1H5XTF9_9RHOB</name>
<reference evidence="8 9" key="1">
    <citation type="submission" date="2016-10" db="EMBL/GenBank/DDBJ databases">
        <authorList>
            <person name="de Groot N.N."/>
        </authorList>
    </citation>
    <scope>NUCLEOTIDE SEQUENCE [LARGE SCALE GENOMIC DNA]</scope>
    <source>
        <strain evidence="8 9">DSM 23413</strain>
    </source>
</reference>
<sequence length="128" mass="13848">MFENLDVFRLASAMARHAAARQAVIAQNMANSDTPGFKARDIASFSAIIDDGGAMDMRATRPTHLNAREGSDAHFRTFVTDEGADPNGNTVSIEQEMLKAIEAKRSHGRALAIYKSSLNILRTAIGRG</sequence>
<keyword evidence="8" id="KW-0282">Flagellum</keyword>
<evidence type="ECO:0000256" key="6">
    <source>
        <dbReference type="PIRNR" id="PIRNR002889"/>
    </source>
</evidence>
<keyword evidence="4 6" id="KW-0975">Bacterial flagellum</keyword>
<dbReference type="EMBL" id="FNVD01000012">
    <property type="protein sequence ID" value="SEG14815.1"/>
    <property type="molecule type" value="Genomic_DNA"/>
</dbReference>
<dbReference type="GO" id="GO:0030694">
    <property type="term" value="C:bacterial-type flagellum basal body, rod"/>
    <property type="evidence" value="ECO:0007669"/>
    <property type="project" value="InterPro"/>
</dbReference>
<keyword evidence="8" id="KW-0966">Cell projection</keyword>
<dbReference type="NCBIfam" id="NF009270">
    <property type="entry name" value="PRK12627.1"/>
    <property type="match status" value="1"/>
</dbReference>
<evidence type="ECO:0000256" key="1">
    <source>
        <dbReference type="ARBA" id="ARBA00004117"/>
    </source>
</evidence>
<dbReference type="OrthoDB" id="9788334at2"/>
<keyword evidence="9" id="KW-1185">Reference proteome</keyword>